<evidence type="ECO:0000313" key="3">
    <source>
        <dbReference type="EMBL" id="TBL70784.1"/>
    </source>
</evidence>
<organism evidence="3 4">
    <name type="scientific">Paenibacillus thalictri</name>
    <dbReference type="NCBI Taxonomy" id="2527873"/>
    <lineage>
        <taxon>Bacteria</taxon>
        <taxon>Bacillati</taxon>
        <taxon>Bacillota</taxon>
        <taxon>Bacilli</taxon>
        <taxon>Bacillales</taxon>
        <taxon>Paenibacillaceae</taxon>
        <taxon>Paenibacillus</taxon>
    </lineage>
</organism>
<feature type="region of interest" description="Disordered" evidence="1">
    <location>
        <begin position="44"/>
        <end position="111"/>
    </location>
</feature>
<dbReference type="Proteomes" id="UP000293142">
    <property type="component" value="Unassembled WGS sequence"/>
</dbReference>
<reference evidence="3 4" key="1">
    <citation type="submission" date="2019-02" db="EMBL/GenBank/DDBJ databases">
        <title>Paenibacillus sp. nov., isolated from surface-sterilized tissue of Thalictrum simplex L.</title>
        <authorList>
            <person name="Tuo L."/>
        </authorList>
    </citation>
    <scope>NUCLEOTIDE SEQUENCE [LARGE SCALE GENOMIC DNA]</scope>
    <source>
        <strain evidence="3 4">N2SHLJ1</strain>
    </source>
</reference>
<dbReference type="RefSeq" id="WP_131017724.1">
    <property type="nucleotide sequence ID" value="NZ_SIRE01000030.1"/>
</dbReference>
<name>A0A4Q9DIY2_9BACL</name>
<protein>
    <recommendedName>
        <fullName evidence="5">DUF4179 domain-containing protein</fullName>
    </recommendedName>
</protein>
<feature type="signal peptide" evidence="2">
    <location>
        <begin position="1"/>
        <end position="27"/>
    </location>
</feature>
<sequence>MKMNWKATLATLMIASLAFSAVVPALAEPETGAVETAQAASDNAAVSTAAAEPEASASDAAAPATTETPAPTAADAAAPVATEAPTAADAAAPATTETPAPTATDAAAPAAATEAPAPTVAATAAAPVVAPAPAVYPLNGTVQAEVKSLSLSKSTTGTTIGAAVRLRNQLTQMNRVPDYELRVTTSDGSVYTLPSSATNQKSMLAKENADMTYMVKVDRQDDFTVTSVSFVYVDEYVYPKLENTLLTIPVTNVWNASKADITDPYANKGWGESFAIPGSVSPLRYATVGYSEQNNDKGRAFVVTLLVENTGTGQETMGGFRLDGKTDDKVFPGKLVEEQAVQLAPGEKKYVHVAIPVDNGTVLKSMFLMTSEMYTAPAAAGAQPQAASFDVGRLKIAVPAEGTGSVSSMPAADYTMGTPISVDPLSKLIDANTEVSLVELTMHGTDDDGYKTVVAKFKLNNKSGMTVAYPAFQTEIAGSGGAVYTGTRQNMTLTNLMPNLSYVVSYSFMVPDTEKGDQLSIRLLDNVTAAPYNTTLAALQTAVPLETDSDTMSFYPFTVKLNDWQLNAQTSGVTGQTLSYTYKMKLDLTVNREDNVVVDQNFSKFKMELVDGLGRTIGSQSVPFTGTNKLISGEQIVQFTNLKTDQLEYPLTINIYESIDTPNGEADRLVKTLKQ</sequence>
<gene>
    <name evidence="3" type="ORF">EYB31_32715</name>
</gene>
<keyword evidence="2" id="KW-0732">Signal</keyword>
<comment type="caution">
    <text evidence="3">The sequence shown here is derived from an EMBL/GenBank/DDBJ whole genome shotgun (WGS) entry which is preliminary data.</text>
</comment>
<dbReference type="EMBL" id="SIRE01000030">
    <property type="protein sequence ID" value="TBL70784.1"/>
    <property type="molecule type" value="Genomic_DNA"/>
</dbReference>
<evidence type="ECO:0000256" key="1">
    <source>
        <dbReference type="SAM" id="MobiDB-lite"/>
    </source>
</evidence>
<evidence type="ECO:0008006" key="5">
    <source>
        <dbReference type="Google" id="ProtNLM"/>
    </source>
</evidence>
<accession>A0A4Q9DIY2</accession>
<evidence type="ECO:0000313" key="4">
    <source>
        <dbReference type="Proteomes" id="UP000293142"/>
    </source>
</evidence>
<dbReference type="AlphaFoldDB" id="A0A4Q9DIY2"/>
<dbReference type="OrthoDB" id="2545931at2"/>
<evidence type="ECO:0000256" key="2">
    <source>
        <dbReference type="SAM" id="SignalP"/>
    </source>
</evidence>
<proteinExistence type="predicted"/>
<feature type="chain" id="PRO_5020662371" description="DUF4179 domain-containing protein" evidence="2">
    <location>
        <begin position="28"/>
        <end position="675"/>
    </location>
</feature>
<keyword evidence="4" id="KW-1185">Reference proteome</keyword>